<comment type="caution">
    <text evidence="2">The sequence shown here is derived from an EMBL/GenBank/DDBJ whole genome shotgun (WGS) entry which is preliminary data.</text>
</comment>
<evidence type="ECO:0000313" key="2">
    <source>
        <dbReference type="EMBL" id="GIY38490.1"/>
    </source>
</evidence>
<dbReference type="Proteomes" id="UP001054945">
    <property type="component" value="Unassembled WGS sequence"/>
</dbReference>
<proteinExistence type="predicted"/>
<accession>A0AAV4SWH7</accession>
<gene>
    <name evidence="2" type="ORF">CEXT_333341</name>
</gene>
<keyword evidence="3" id="KW-1185">Reference proteome</keyword>
<evidence type="ECO:0000313" key="3">
    <source>
        <dbReference type="Proteomes" id="UP001054945"/>
    </source>
</evidence>
<name>A0AAV4SWH7_CAEEX</name>
<organism evidence="2 3">
    <name type="scientific">Caerostris extrusa</name>
    <name type="common">Bark spider</name>
    <name type="synonym">Caerostris bankana</name>
    <dbReference type="NCBI Taxonomy" id="172846"/>
    <lineage>
        <taxon>Eukaryota</taxon>
        <taxon>Metazoa</taxon>
        <taxon>Ecdysozoa</taxon>
        <taxon>Arthropoda</taxon>
        <taxon>Chelicerata</taxon>
        <taxon>Arachnida</taxon>
        <taxon>Araneae</taxon>
        <taxon>Araneomorphae</taxon>
        <taxon>Entelegynae</taxon>
        <taxon>Araneoidea</taxon>
        <taxon>Araneidae</taxon>
        <taxon>Caerostris</taxon>
    </lineage>
</organism>
<evidence type="ECO:0000256" key="1">
    <source>
        <dbReference type="SAM" id="MobiDB-lite"/>
    </source>
</evidence>
<feature type="region of interest" description="Disordered" evidence="1">
    <location>
        <begin position="1"/>
        <end position="30"/>
    </location>
</feature>
<dbReference type="AlphaFoldDB" id="A0AAV4SWH7"/>
<sequence>MKFRKCDIRRNSRGQQQKRTIQIDGIQSGKSGNIVKSIHEEGRGQQCGGQANWVEAHPGLSSEAGVEHHLILSSNPK</sequence>
<feature type="compositionally biased region" description="Basic and acidic residues" evidence="1">
    <location>
        <begin position="1"/>
        <end position="10"/>
    </location>
</feature>
<dbReference type="EMBL" id="BPLR01010311">
    <property type="protein sequence ID" value="GIY38490.1"/>
    <property type="molecule type" value="Genomic_DNA"/>
</dbReference>
<protein>
    <submittedName>
        <fullName evidence="2">Uncharacterized protein</fullName>
    </submittedName>
</protein>
<reference evidence="2 3" key="1">
    <citation type="submission" date="2021-06" db="EMBL/GenBank/DDBJ databases">
        <title>Caerostris extrusa draft genome.</title>
        <authorList>
            <person name="Kono N."/>
            <person name="Arakawa K."/>
        </authorList>
    </citation>
    <scope>NUCLEOTIDE SEQUENCE [LARGE SCALE GENOMIC DNA]</scope>
</reference>